<dbReference type="RefSeq" id="WP_196420497.1">
    <property type="nucleotide sequence ID" value="NZ_JADQTO010000043.1"/>
</dbReference>
<name>A0A931CLZ0_9ACTN</name>
<dbReference type="InterPro" id="IPR027598">
    <property type="entry name" value="Amphi-Trp_dom"/>
</dbReference>
<dbReference type="AlphaFoldDB" id="A0A931CLZ0"/>
<evidence type="ECO:0000259" key="1">
    <source>
        <dbReference type="Pfam" id="PF20068"/>
    </source>
</evidence>
<dbReference type="EMBL" id="JADQTO010000043">
    <property type="protein sequence ID" value="MBG0568728.1"/>
    <property type="molecule type" value="Genomic_DNA"/>
</dbReference>
<feature type="domain" description="Amphi-Trp" evidence="1">
    <location>
        <begin position="3"/>
        <end position="81"/>
    </location>
</feature>
<dbReference type="Pfam" id="PF20068">
    <property type="entry name" value="Amphi-Trp"/>
    <property type="match status" value="1"/>
</dbReference>
<comment type="caution">
    <text evidence="2">The sequence shown here is derived from an EMBL/GenBank/DDBJ whole genome shotgun (WGS) entry which is preliminary data.</text>
</comment>
<organism evidence="2 3">
    <name type="scientific">Actinoplanes aureus</name>
    <dbReference type="NCBI Taxonomy" id="2792083"/>
    <lineage>
        <taxon>Bacteria</taxon>
        <taxon>Bacillati</taxon>
        <taxon>Actinomycetota</taxon>
        <taxon>Actinomycetes</taxon>
        <taxon>Micromonosporales</taxon>
        <taxon>Micromonosporaceae</taxon>
        <taxon>Actinoplanes</taxon>
    </lineage>
</organism>
<reference evidence="2" key="1">
    <citation type="submission" date="2020-11" db="EMBL/GenBank/DDBJ databases">
        <title>Isolation and identification of active actinomycetes.</title>
        <authorList>
            <person name="Sun X."/>
        </authorList>
    </citation>
    <scope>NUCLEOTIDE SEQUENCE</scope>
    <source>
        <strain evidence="2">NEAU-A11</strain>
    </source>
</reference>
<keyword evidence="3" id="KW-1185">Reference proteome</keyword>
<sequence length="97" mass="10571">MADVEIKKKSRLTRKEAGERLIALGTRLTEGSVAELAFDDDSIKFAVADHVEWELELEVDGDEVELEIELKWSDAVKAAPSGTAKRTTGKRRGGTAG</sequence>
<protein>
    <submittedName>
        <fullName evidence="2">Amphi-Trp domain-containing protein</fullName>
    </submittedName>
</protein>
<proteinExistence type="predicted"/>
<accession>A0A931CLZ0</accession>
<evidence type="ECO:0000313" key="2">
    <source>
        <dbReference type="EMBL" id="MBG0568728.1"/>
    </source>
</evidence>
<gene>
    <name evidence="2" type="ORF">I4J89_45665</name>
</gene>
<dbReference type="NCBIfam" id="TIGR04354">
    <property type="entry name" value="amphi-Trp"/>
    <property type="match status" value="1"/>
</dbReference>
<dbReference type="Proteomes" id="UP000598146">
    <property type="component" value="Unassembled WGS sequence"/>
</dbReference>
<evidence type="ECO:0000313" key="3">
    <source>
        <dbReference type="Proteomes" id="UP000598146"/>
    </source>
</evidence>